<gene>
    <name evidence="1" type="ORF">BT96DRAFT_949754</name>
</gene>
<dbReference type="Proteomes" id="UP000799118">
    <property type="component" value="Unassembled WGS sequence"/>
</dbReference>
<proteinExistence type="predicted"/>
<organism evidence="1 2">
    <name type="scientific">Gymnopus androsaceus JB14</name>
    <dbReference type="NCBI Taxonomy" id="1447944"/>
    <lineage>
        <taxon>Eukaryota</taxon>
        <taxon>Fungi</taxon>
        <taxon>Dikarya</taxon>
        <taxon>Basidiomycota</taxon>
        <taxon>Agaricomycotina</taxon>
        <taxon>Agaricomycetes</taxon>
        <taxon>Agaricomycetidae</taxon>
        <taxon>Agaricales</taxon>
        <taxon>Marasmiineae</taxon>
        <taxon>Omphalotaceae</taxon>
        <taxon>Gymnopus</taxon>
    </lineage>
</organism>
<sequence>MLVWGPYWFPDCSWKEEWGSCFDALIICTINTKVSVSGSCNAKGFLPIQMWDSALREILLKVLGNVAMNESGLPKPTANDWWHGMATALLSVYAKQRDRANSTLNKAWTAAKEAISIDIPSIKLCPDMTVANTKTALSRLSKLKVLDEIKAQWQKLSKNVQCLEY</sequence>
<name>A0A6A4GIP9_9AGAR</name>
<evidence type="ECO:0000313" key="1">
    <source>
        <dbReference type="EMBL" id="KAE9385552.1"/>
    </source>
</evidence>
<dbReference type="OrthoDB" id="3270319at2759"/>
<evidence type="ECO:0000313" key="2">
    <source>
        <dbReference type="Proteomes" id="UP000799118"/>
    </source>
</evidence>
<dbReference type="EMBL" id="ML769970">
    <property type="protein sequence ID" value="KAE9385552.1"/>
    <property type="molecule type" value="Genomic_DNA"/>
</dbReference>
<keyword evidence="2" id="KW-1185">Reference proteome</keyword>
<accession>A0A6A4GIP9</accession>
<protein>
    <submittedName>
        <fullName evidence="1">Uncharacterized protein</fullName>
    </submittedName>
</protein>
<reference evidence="1" key="1">
    <citation type="journal article" date="2019" name="Environ. Microbiol.">
        <title>Fungal ecological strategies reflected in gene transcription - a case study of two litter decomposers.</title>
        <authorList>
            <person name="Barbi F."/>
            <person name="Kohler A."/>
            <person name="Barry K."/>
            <person name="Baskaran P."/>
            <person name="Daum C."/>
            <person name="Fauchery L."/>
            <person name="Ihrmark K."/>
            <person name="Kuo A."/>
            <person name="LaButti K."/>
            <person name="Lipzen A."/>
            <person name="Morin E."/>
            <person name="Grigoriev I.V."/>
            <person name="Henrissat B."/>
            <person name="Lindahl B."/>
            <person name="Martin F."/>
        </authorList>
    </citation>
    <scope>NUCLEOTIDE SEQUENCE</scope>
    <source>
        <strain evidence="1">JB14</strain>
    </source>
</reference>
<dbReference type="AlphaFoldDB" id="A0A6A4GIP9"/>